<evidence type="ECO:0000256" key="1">
    <source>
        <dbReference type="SAM" id="Phobius"/>
    </source>
</evidence>
<dbReference type="PANTHER" id="PTHR20992">
    <property type="entry name" value="AT15442P-RELATED"/>
    <property type="match status" value="1"/>
</dbReference>
<organism evidence="2 3">
    <name type="scientific">Zooshikella ganghwensis</name>
    <dbReference type="NCBI Taxonomy" id="202772"/>
    <lineage>
        <taxon>Bacteria</taxon>
        <taxon>Pseudomonadati</taxon>
        <taxon>Pseudomonadota</taxon>
        <taxon>Gammaproteobacteria</taxon>
        <taxon>Oceanospirillales</taxon>
        <taxon>Zooshikellaceae</taxon>
        <taxon>Zooshikella</taxon>
    </lineage>
</organism>
<keyword evidence="3" id="KW-1185">Reference proteome</keyword>
<dbReference type="InterPro" id="IPR017438">
    <property type="entry name" value="ATP-NAD_kinase_N"/>
</dbReference>
<dbReference type="Gene3D" id="3.40.50.10330">
    <property type="entry name" value="Probable inorganic polyphosphate/atp-NAD kinase, domain 1"/>
    <property type="match status" value="1"/>
</dbReference>
<accession>A0A4P9VUD0</accession>
<dbReference type="InterPro" id="IPR016064">
    <property type="entry name" value="NAD/diacylglycerol_kinase_sf"/>
</dbReference>
<keyword evidence="1" id="KW-0472">Membrane</keyword>
<feature type="transmembrane region" description="Helical" evidence="1">
    <location>
        <begin position="538"/>
        <end position="557"/>
    </location>
</feature>
<feature type="transmembrane region" description="Helical" evidence="1">
    <location>
        <begin position="377"/>
        <end position="399"/>
    </location>
</feature>
<evidence type="ECO:0000313" key="2">
    <source>
        <dbReference type="EMBL" id="RDH46337.1"/>
    </source>
</evidence>
<dbReference type="RefSeq" id="WP_094789113.1">
    <property type="nucleotide sequence ID" value="NZ_NDXW01000001.1"/>
</dbReference>
<dbReference type="AlphaFoldDB" id="A0A4P9VUD0"/>
<dbReference type="Proteomes" id="UP000257039">
    <property type="component" value="Unassembled WGS sequence"/>
</dbReference>
<feature type="transmembrane region" description="Helical" evidence="1">
    <location>
        <begin position="447"/>
        <end position="465"/>
    </location>
</feature>
<dbReference type="SUPFAM" id="SSF111331">
    <property type="entry name" value="NAD kinase/diacylglycerol kinase-like"/>
    <property type="match status" value="1"/>
</dbReference>
<name>A0A4P9VUD0_9GAMM</name>
<gene>
    <name evidence="2" type="ORF">B9G39_24395</name>
</gene>
<dbReference type="NCBIfam" id="TIGR00341">
    <property type="entry name" value="TIGR00341 family protein"/>
    <property type="match status" value="1"/>
</dbReference>
<protein>
    <submittedName>
        <fullName evidence="2">TIGR00341 family protein</fullName>
    </submittedName>
</protein>
<dbReference type="EMBL" id="NDXW01000001">
    <property type="protein sequence ID" value="RDH46337.1"/>
    <property type="molecule type" value="Genomic_DNA"/>
</dbReference>
<dbReference type="PANTHER" id="PTHR20992:SF9">
    <property type="entry name" value="AT15442P-RELATED"/>
    <property type="match status" value="1"/>
</dbReference>
<sequence length="632" mass="69489">MDTNTQEIPETYYLITEDTTPDDAVRLIASHAPQSTIQILHAHDIKHEWLEQCPPHTILILYLSDNLLKQIITQVSGSHCTIAILPHPDSPNAVVGYGLSTKMADAVYDIFNHDTHSIDLLVCNNEAVLNSVEIGDFLGLKPVNIGSGSLFDRLKVFFQQWRKLLVKQPFKITLVTQKEKSISTAVLAISIVEHARNTRYIQELIGETNINDGLFHTFLFSPRSIRQLIFGMFCIAIKPSSKLPEFIGHIKAGALNITCESTINYRIDSQKAQAEALQLSIIPRAINLIPGKYLTIDKPATTQKESYRVQHLPTGDTVNELVTKHLPWHLHAGTDEFRDIYNALKDNATLSANYLTLMVLSTLLATLGLFANAAAVLIGAMLLAPLMGPIISAAMGVVRQDFSLISLSCKALLAGLSLALFFSVVLTLIIPLQFITTEMAARASPTLLDLGVAIISGIAGAYAHARAEIAKSLAGVAIAVALIPPIATTGIGIGWLDWTIVFGSFLLFLTNLAGIVLAAAATFFWLGFSPFTRAKKGLLFSIMLTCFVAIPLATSFYKIVQKNRWEIALSTIPLNNADLRNVAIRRSDPLSVHFELVTNQPPKKEELDSIKKLMEEKIQRPLQIEMTVIIKF</sequence>
<reference evidence="2 3" key="1">
    <citation type="submission" date="2017-04" db="EMBL/GenBank/DDBJ databases">
        <title>Draft genome sequence of Zooshikella ganghwensis VG4 isolated from Red Sea sediments.</title>
        <authorList>
            <person name="Rehman Z."/>
            <person name="Alam I."/>
            <person name="Kamau A."/>
            <person name="Bajic V."/>
            <person name="Leiknes T."/>
        </authorList>
    </citation>
    <scope>NUCLEOTIDE SEQUENCE [LARGE SCALE GENOMIC DNA]</scope>
    <source>
        <strain evidence="2 3">VG4</strain>
    </source>
</reference>
<dbReference type="Pfam" id="PF04087">
    <property type="entry name" value="DUF389"/>
    <property type="match status" value="1"/>
</dbReference>
<dbReference type="Gene3D" id="2.60.200.40">
    <property type="match status" value="1"/>
</dbReference>
<feature type="transmembrane region" description="Helical" evidence="1">
    <location>
        <begin position="472"/>
        <end position="496"/>
    </location>
</feature>
<evidence type="ECO:0000313" key="3">
    <source>
        <dbReference type="Proteomes" id="UP000257039"/>
    </source>
</evidence>
<proteinExistence type="predicted"/>
<feature type="transmembrane region" description="Helical" evidence="1">
    <location>
        <begin position="411"/>
        <end position="435"/>
    </location>
</feature>
<comment type="caution">
    <text evidence="2">The sequence shown here is derived from an EMBL/GenBank/DDBJ whole genome shotgun (WGS) entry which is preliminary data.</text>
</comment>
<keyword evidence="1" id="KW-1133">Transmembrane helix</keyword>
<keyword evidence="1" id="KW-0812">Transmembrane</keyword>
<feature type="transmembrane region" description="Helical" evidence="1">
    <location>
        <begin position="352"/>
        <end position="371"/>
    </location>
</feature>
<dbReference type="InterPro" id="IPR005240">
    <property type="entry name" value="DUF389"/>
</dbReference>
<feature type="transmembrane region" description="Helical" evidence="1">
    <location>
        <begin position="502"/>
        <end position="526"/>
    </location>
</feature>